<gene>
    <name evidence="8" type="ORF">H2LOC_001060</name>
</gene>
<dbReference type="PRINTS" id="PR00155">
    <property type="entry name" value="AMICYANIN"/>
</dbReference>
<dbReference type="GO" id="GO:0042597">
    <property type="term" value="C:periplasmic space"/>
    <property type="evidence" value="ECO:0007669"/>
    <property type="project" value="UniProtKB-SubCell"/>
</dbReference>
<evidence type="ECO:0000313" key="8">
    <source>
        <dbReference type="EMBL" id="QGM44399.1"/>
    </source>
</evidence>
<dbReference type="PANTHER" id="PTHR36507:SF1">
    <property type="entry name" value="BLL1555 PROTEIN"/>
    <property type="match status" value="1"/>
</dbReference>
<feature type="domain" description="EfeO-type cupredoxin-like" evidence="7">
    <location>
        <begin position="12"/>
        <end position="113"/>
    </location>
</feature>
<reference evidence="8 9" key="1">
    <citation type="submission" date="2019-11" db="EMBL/GenBank/DDBJ databases">
        <title>The genome sequence of Methylocystis heyeri.</title>
        <authorList>
            <person name="Oshkin I.Y."/>
            <person name="Miroshnikov K."/>
            <person name="Dedysh S.N."/>
        </authorList>
    </citation>
    <scope>NUCLEOTIDE SEQUENCE [LARGE SCALE GENOMIC DNA]</scope>
    <source>
        <strain evidence="8 9">H2</strain>
    </source>
</reference>
<keyword evidence="4" id="KW-0249">Electron transport</keyword>
<dbReference type="GO" id="GO:0009055">
    <property type="term" value="F:electron transfer activity"/>
    <property type="evidence" value="ECO:0007669"/>
    <property type="project" value="InterPro"/>
</dbReference>
<dbReference type="AlphaFoldDB" id="A0A6B8K986"/>
<feature type="binding site" evidence="5">
    <location>
        <position position="101"/>
    </location>
    <ligand>
        <name>Cu cation</name>
        <dbReference type="ChEBI" id="CHEBI:23378"/>
    </ligand>
</feature>
<evidence type="ECO:0000313" key="9">
    <source>
        <dbReference type="Proteomes" id="UP000309061"/>
    </source>
</evidence>
<comment type="cofactor">
    <cofactor evidence="5">
        <name>Cu cation</name>
        <dbReference type="ChEBI" id="CHEBI:23378"/>
    </cofactor>
    <text evidence="5">Binds 1 copper ion per subunit.</text>
</comment>
<dbReference type="OrthoDB" id="9796416at2"/>
<feature type="signal peptide" evidence="6">
    <location>
        <begin position="1"/>
        <end position="24"/>
    </location>
</feature>
<evidence type="ECO:0000256" key="6">
    <source>
        <dbReference type="SAM" id="SignalP"/>
    </source>
</evidence>
<keyword evidence="5" id="KW-0186">Copper</keyword>
<keyword evidence="2" id="KW-0813">Transport</keyword>
<accession>A0A6B8K986</accession>
<evidence type="ECO:0000259" key="7">
    <source>
        <dbReference type="Pfam" id="PF13473"/>
    </source>
</evidence>
<dbReference type="InterPro" id="IPR002386">
    <property type="entry name" value="Amicyanin/Pseudoazurin"/>
</dbReference>
<evidence type="ECO:0000256" key="4">
    <source>
        <dbReference type="ARBA" id="ARBA00022982"/>
    </source>
</evidence>
<name>A0A6B8K986_9HYPH</name>
<keyword evidence="5" id="KW-0479">Metal-binding</keyword>
<dbReference type="KEGG" id="mhey:H2LOC_001060"/>
<feature type="binding site" evidence="5">
    <location>
        <position position="63"/>
    </location>
    <ligand>
        <name>Cu cation</name>
        <dbReference type="ChEBI" id="CHEBI:23378"/>
    </ligand>
</feature>
<dbReference type="PANTHER" id="PTHR36507">
    <property type="entry name" value="BLL1555 PROTEIN"/>
    <property type="match status" value="1"/>
</dbReference>
<dbReference type="InterPro" id="IPR052721">
    <property type="entry name" value="ET_Amicyanin"/>
</dbReference>
<feature type="binding site" evidence="5">
    <location>
        <position position="104"/>
    </location>
    <ligand>
        <name>Cu cation</name>
        <dbReference type="ChEBI" id="CHEBI:23378"/>
    </ligand>
</feature>
<sequence length="115" mass="12406">MSGKPRTMAMQIAFAICIATSGAAAVEQGGSEVLIENFAFQPATLEAKVGERIVFVNRDQVPHSVVGFRNGEEAFRSAEYIDADDAYSVTLDRPGEIVIFCGLHGRMSAKIIVNQ</sequence>
<evidence type="ECO:0000256" key="3">
    <source>
        <dbReference type="ARBA" id="ARBA00022764"/>
    </source>
</evidence>
<keyword evidence="9" id="KW-1185">Reference proteome</keyword>
<evidence type="ECO:0000256" key="2">
    <source>
        <dbReference type="ARBA" id="ARBA00022448"/>
    </source>
</evidence>
<dbReference type="SUPFAM" id="SSF49503">
    <property type="entry name" value="Cupredoxins"/>
    <property type="match status" value="1"/>
</dbReference>
<keyword evidence="3" id="KW-0574">Periplasm</keyword>
<protein>
    <recommendedName>
        <fullName evidence="7">EfeO-type cupredoxin-like domain-containing protein</fullName>
    </recommendedName>
</protein>
<dbReference type="InterPro" id="IPR008972">
    <property type="entry name" value="Cupredoxin"/>
</dbReference>
<proteinExistence type="predicted"/>
<dbReference type="Pfam" id="PF13473">
    <property type="entry name" value="Cupredoxin_1"/>
    <property type="match status" value="1"/>
</dbReference>
<comment type="subcellular location">
    <subcellularLocation>
        <location evidence="1">Periplasm</location>
    </subcellularLocation>
</comment>
<dbReference type="Proteomes" id="UP000309061">
    <property type="component" value="Chromosome"/>
</dbReference>
<evidence type="ECO:0000256" key="1">
    <source>
        <dbReference type="ARBA" id="ARBA00004418"/>
    </source>
</evidence>
<dbReference type="GO" id="GO:0005507">
    <property type="term" value="F:copper ion binding"/>
    <property type="evidence" value="ECO:0007669"/>
    <property type="project" value="InterPro"/>
</dbReference>
<dbReference type="Gene3D" id="2.60.40.420">
    <property type="entry name" value="Cupredoxins - blue copper proteins"/>
    <property type="match status" value="1"/>
</dbReference>
<evidence type="ECO:0000256" key="5">
    <source>
        <dbReference type="PIRSR" id="PIRSR602386-1"/>
    </source>
</evidence>
<dbReference type="EMBL" id="CP046052">
    <property type="protein sequence ID" value="QGM44399.1"/>
    <property type="molecule type" value="Genomic_DNA"/>
</dbReference>
<dbReference type="InterPro" id="IPR028096">
    <property type="entry name" value="EfeO_Cupredoxin"/>
</dbReference>
<feature type="chain" id="PRO_5025344272" description="EfeO-type cupredoxin-like domain-containing protein" evidence="6">
    <location>
        <begin position="25"/>
        <end position="115"/>
    </location>
</feature>
<organism evidence="8 9">
    <name type="scientific">Methylocystis heyeri</name>
    <dbReference type="NCBI Taxonomy" id="391905"/>
    <lineage>
        <taxon>Bacteria</taxon>
        <taxon>Pseudomonadati</taxon>
        <taxon>Pseudomonadota</taxon>
        <taxon>Alphaproteobacteria</taxon>
        <taxon>Hyphomicrobiales</taxon>
        <taxon>Methylocystaceae</taxon>
        <taxon>Methylocystis</taxon>
    </lineage>
</organism>
<keyword evidence="6" id="KW-0732">Signal</keyword>